<evidence type="ECO:0000259" key="5">
    <source>
        <dbReference type="PROSITE" id="PS50931"/>
    </source>
</evidence>
<evidence type="ECO:0000256" key="3">
    <source>
        <dbReference type="ARBA" id="ARBA00023125"/>
    </source>
</evidence>
<organism evidence="6 7">
    <name type="scientific">Halolactibacillus alkaliphilus</name>
    <dbReference type="NCBI Taxonomy" id="442899"/>
    <lineage>
        <taxon>Bacteria</taxon>
        <taxon>Bacillati</taxon>
        <taxon>Bacillota</taxon>
        <taxon>Bacilli</taxon>
        <taxon>Bacillales</taxon>
        <taxon>Bacillaceae</taxon>
        <taxon>Halolactibacillus</taxon>
    </lineage>
</organism>
<protein>
    <submittedName>
        <fullName evidence="6">LysR family transcriptional regulator</fullName>
    </submittedName>
</protein>
<gene>
    <name evidence="6" type="ORF">HAL01_07400</name>
</gene>
<dbReference type="GO" id="GO:0000976">
    <property type="term" value="F:transcription cis-regulatory region binding"/>
    <property type="evidence" value="ECO:0007669"/>
    <property type="project" value="TreeGrafter"/>
</dbReference>
<feature type="domain" description="HTH lysR-type" evidence="5">
    <location>
        <begin position="1"/>
        <end position="58"/>
    </location>
</feature>
<evidence type="ECO:0000313" key="6">
    <source>
        <dbReference type="EMBL" id="GEN56276.1"/>
    </source>
</evidence>
<dbReference type="Proteomes" id="UP000321400">
    <property type="component" value="Unassembled WGS sequence"/>
</dbReference>
<comment type="similarity">
    <text evidence="1">Belongs to the LysR transcriptional regulatory family.</text>
</comment>
<dbReference type="InterPro" id="IPR000847">
    <property type="entry name" value="LysR_HTH_N"/>
</dbReference>
<evidence type="ECO:0000256" key="4">
    <source>
        <dbReference type="ARBA" id="ARBA00023163"/>
    </source>
</evidence>
<dbReference type="InterPro" id="IPR036390">
    <property type="entry name" value="WH_DNA-bd_sf"/>
</dbReference>
<dbReference type="InterPro" id="IPR005119">
    <property type="entry name" value="LysR_subst-bd"/>
</dbReference>
<dbReference type="SUPFAM" id="SSF53850">
    <property type="entry name" value="Periplasmic binding protein-like II"/>
    <property type="match status" value="1"/>
</dbReference>
<dbReference type="OrthoDB" id="9785745at2"/>
<accession>A0A511X003</accession>
<dbReference type="AlphaFoldDB" id="A0A511X003"/>
<evidence type="ECO:0000256" key="1">
    <source>
        <dbReference type="ARBA" id="ARBA00009437"/>
    </source>
</evidence>
<dbReference type="EMBL" id="BJYE01000006">
    <property type="protein sequence ID" value="GEN56276.1"/>
    <property type="molecule type" value="Genomic_DNA"/>
</dbReference>
<keyword evidence="2" id="KW-0805">Transcription regulation</keyword>
<dbReference type="InterPro" id="IPR036388">
    <property type="entry name" value="WH-like_DNA-bd_sf"/>
</dbReference>
<dbReference type="Gene3D" id="1.10.10.10">
    <property type="entry name" value="Winged helix-like DNA-binding domain superfamily/Winged helix DNA-binding domain"/>
    <property type="match status" value="1"/>
</dbReference>
<sequence length="292" mass="33677">MLDQKLLTFIKVVECKNYTKAAEALNLTQPAVSQHMKKLEAYYGTRLIEMKGKAINLTDQGKMVYNYVQVQRSNEHHLKNKLNQIAAPMRIGATLSIADYYLPKYLNDYLQKGHDNIAVSVNNTKRIIQLLLDDELDCAFIEGIFDKDMFSHHAFTQTDFKAVVSPGHPLLQKEASVTDLYQYPLLIREKGSGTRKIFEQYLTQQNDSLLSFKEIHEIGSFMLLKSILRNSQAVSFMYEKVVEDEVISSNLAYLSLKDVRLTRPLFFIYPKHSLKSTWIQDFYAQFIPESAK</sequence>
<dbReference type="Gene3D" id="3.40.190.290">
    <property type="match status" value="1"/>
</dbReference>
<dbReference type="STRING" id="442899.SAMN05720591_10431"/>
<dbReference type="RefSeq" id="WP_089799994.1">
    <property type="nucleotide sequence ID" value="NZ_BJYE01000006.1"/>
</dbReference>
<keyword evidence="3" id="KW-0238">DNA-binding</keyword>
<dbReference type="GO" id="GO:0003700">
    <property type="term" value="F:DNA-binding transcription factor activity"/>
    <property type="evidence" value="ECO:0007669"/>
    <property type="project" value="InterPro"/>
</dbReference>
<keyword evidence="4" id="KW-0804">Transcription</keyword>
<dbReference type="PANTHER" id="PTHR30126">
    <property type="entry name" value="HTH-TYPE TRANSCRIPTIONAL REGULATOR"/>
    <property type="match status" value="1"/>
</dbReference>
<evidence type="ECO:0000256" key="2">
    <source>
        <dbReference type="ARBA" id="ARBA00023015"/>
    </source>
</evidence>
<dbReference type="PROSITE" id="PS50931">
    <property type="entry name" value="HTH_LYSR"/>
    <property type="match status" value="1"/>
</dbReference>
<proteinExistence type="inferred from homology"/>
<name>A0A511X003_9BACI</name>
<reference evidence="6 7" key="1">
    <citation type="submission" date="2019-07" db="EMBL/GenBank/DDBJ databases">
        <title>Whole genome shotgun sequence of Halolactibacillus alkaliphilus NBRC 103919.</title>
        <authorList>
            <person name="Hosoyama A."/>
            <person name="Uohara A."/>
            <person name="Ohji S."/>
            <person name="Ichikawa N."/>
        </authorList>
    </citation>
    <scope>NUCLEOTIDE SEQUENCE [LARGE SCALE GENOMIC DNA]</scope>
    <source>
        <strain evidence="6 7">NBRC 103919</strain>
    </source>
</reference>
<evidence type="ECO:0000313" key="7">
    <source>
        <dbReference type="Proteomes" id="UP000321400"/>
    </source>
</evidence>
<dbReference type="PRINTS" id="PR00039">
    <property type="entry name" value="HTHLYSR"/>
</dbReference>
<dbReference type="PANTHER" id="PTHR30126:SF64">
    <property type="entry name" value="HTH-TYPE TRANSCRIPTIONAL REGULATOR CITR"/>
    <property type="match status" value="1"/>
</dbReference>
<dbReference type="Pfam" id="PF03466">
    <property type="entry name" value="LysR_substrate"/>
    <property type="match status" value="1"/>
</dbReference>
<dbReference type="Pfam" id="PF00126">
    <property type="entry name" value="HTH_1"/>
    <property type="match status" value="1"/>
</dbReference>
<keyword evidence="7" id="KW-1185">Reference proteome</keyword>
<comment type="caution">
    <text evidence="6">The sequence shown here is derived from an EMBL/GenBank/DDBJ whole genome shotgun (WGS) entry which is preliminary data.</text>
</comment>
<dbReference type="SUPFAM" id="SSF46785">
    <property type="entry name" value="Winged helix' DNA-binding domain"/>
    <property type="match status" value="1"/>
</dbReference>